<reference evidence="1" key="1">
    <citation type="submission" date="2020-04" db="EMBL/GenBank/DDBJ databases">
        <authorList>
            <person name="Chiriac C."/>
            <person name="Salcher M."/>
            <person name="Ghai R."/>
            <person name="Kavagutti S V."/>
        </authorList>
    </citation>
    <scope>NUCLEOTIDE SEQUENCE</scope>
</reference>
<gene>
    <name evidence="1" type="ORF">UFOVP675_29</name>
</gene>
<organism evidence="1">
    <name type="scientific">uncultured Caudovirales phage</name>
    <dbReference type="NCBI Taxonomy" id="2100421"/>
    <lineage>
        <taxon>Viruses</taxon>
        <taxon>Duplodnaviria</taxon>
        <taxon>Heunggongvirae</taxon>
        <taxon>Uroviricota</taxon>
        <taxon>Caudoviricetes</taxon>
        <taxon>Peduoviridae</taxon>
        <taxon>Maltschvirus</taxon>
        <taxon>Maltschvirus maltsch</taxon>
    </lineage>
</organism>
<sequence length="143" mass="15715">MTDVDTSAGEVERLAGALENEAAHMNHQVNIDAMNLLAATLRALARERDALAAKCAAWQAEVIEATETAAAAVRERDEARAALEQMRAPYAIIRKREWQAGAEAMRKLSADVLRAIQRTSPRWGSPDEHADMIEALSIPERPE</sequence>
<accession>A0A6J5NHL2</accession>
<name>A0A6J5NHL2_9CAUD</name>
<proteinExistence type="predicted"/>
<protein>
    <submittedName>
        <fullName evidence="1">Uncharacterized protein</fullName>
    </submittedName>
</protein>
<dbReference type="EMBL" id="LR796648">
    <property type="protein sequence ID" value="CAB4157001.1"/>
    <property type="molecule type" value="Genomic_DNA"/>
</dbReference>
<evidence type="ECO:0000313" key="1">
    <source>
        <dbReference type="EMBL" id="CAB4157001.1"/>
    </source>
</evidence>